<organism evidence="1">
    <name type="scientific">Aspergillus niger</name>
    <dbReference type="NCBI Taxonomy" id="5061"/>
    <lineage>
        <taxon>Eukaryota</taxon>
        <taxon>Fungi</taxon>
        <taxon>Dikarya</taxon>
        <taxon>Ascomycota</taxon>
        <taxon>Pezizomycotina</taxon>
        <taxon>Eurotiomycetes</taxon>
        <taxon>Eurotiomycetidae</taxon>
        <taxon>Eurotiales</taxon>
        <taxon>Aspergillaceae</taxon>
        <taxon>Aspergillus</taxon>
        <taxon>Aspergillus subgen. Circumdati</taxon>
    </lineage>
</organism>
<proteinExistence type="predicted"/>
<sequence length="63" mass="6905">MASVTHPLGKQNRAEGCIQRILEKVESTRCSSGAEVVSLVLGTVEEGREDQNTKQTSCMLVIW</sequence>
<evidence type="ECO:0000313" key="1">
    <source>
        <dbReference type="RefSeq" id="XP_059603490.1"/>
    </source>
</evidence>
<dbReference type="VEuPathDB" id="FungiDB:An02g10590"/>
<dbReference type="RefSeq" id="XP_059603490.1">
    <property type="nucleotide sequence ID" value="XM_059746582.1"/>
</dbReference>
<reference evidence="1" key="1">
    <citation type="submission" date="2025-02" db="EMBL/GenBank/DDBJ databases">
        <authorList>
            <consortium name="NCBI Genome Project"/>
        </authorList>
    </citation>
    <scope>NUCLEOTIDE SEQUENCE</scope>
</reference>
<reference evidence="1" key="2">
    <citation type="submission" date="2025-08" db="UniProtKB">
        <authorList>
            <consortium name="RefSeq"/>
        </authorList>
    </citation>
    <scope>IDENTIFICATION</scope>
</reference>
<protein>
    <submittedName>
        <fullName evidence="1">Uncharacterized protein</fullName>
    </submittedName>
</protein>
<name>A0AAJ8BTB4_ASPNG</name>
<dbReference type="AlphaFoldDB" id="A0AAJ8BTB4"/>
<dbReference type="GeneID" id="84590450"/>
<dbReference type="KEGG" id="ang:An02g10590"/>
<gene>
    <name evidence="1" type="ORF">An02g10590</name>
</gene>
<accession>A0AAJ8BTB4</accession>